<organism evidence="1">
    <name type="scientific">marine sediment metagenome</name>
    <dbReference type="NCBI Taxonomy" id="412755"/>
    <lineage>
        <taxon>unclassified sequences</taxon>
        <taxon>metagenomes</taxon>
        <taxon>ecological metagenomes</taxon>
    </lineage>
</organism>
<reference evidence="1" key="1">
    <citation type="journal article" date="2014" name="Front. Microbiol.">
        <title>High frequency of phylogenetically diverse reductive dehalogenase-homologous genes in deep subseafloor sedimentary metagenomes.</title>
        <authorList>
            <person name="Kawai M."/>
            <person name="Futagami T."/>
            <person name="Toyoda A."/>
            <person name="Takaki Y."/>
            <person name="Nishi S."/>
            <person name="Hori S."/>
            <person name="Arai W."/>
            <person name="Tsubouchi T."/>
            <person name="Morono Y."/>
            <person name="Uchiyama I."/>
            <person name="Ito T."/>
            <person name="Fujiyama A."/>
            <person name="Inagaki F."/>
            <person name="Takami H."/>
        </authorList>
    </citation>
    <scope>NUCLEOTIDE SEQUENCE</scope>
    <source>
        <strain evidence="1">Expedition CK06-06</strain>
    </source>
</reference>
<dbReference type="EMBL" id="BARV01005970">
    <property type="protein sequence ID" value="GAI05989.1"/>
    <property type="molecule type" value="Genomic_DNA"/>
</dbReference>
<protein>
    <submittedName>
        <fullName evidence="1">Uncharacterized protein</fullName>
    </submittedName>
</protein>
<accession>X1MI30</accession>
<sequence>MNCPKCGKFVGNIEATRNGLEYITKVEGICKTHGKVDLTDQEWDYDEFVFGKEAKNK</sequence>
<gene>
    <name evidence="1" type="ORF">S06H3_12172</name>
</gene>
<name>X1MI30_9ZZZZ</name>
<dbReference type="AlphaFoldDB" id="X1MI30"/>
<comment type="caution">
    <text evidence="1">The sequence shown here is derived from an EMBL/GenBank/DDBJ whole genome shotgun (WGS) entry which is preliminary data.</text>
</comment>
<evidence type="ECO:0000313" key="1">
    <source>
        <dbReference type="EMBL" id="GAI05989.1"/>
    </source>
</evidence>
<proteinExistence type="predicted"/>